<dbReference type="Proteomes" id="UP001304851">
    <property type="component" value="Plasmid lp28-4"/>
</dbReference>
<keyword evidence="2" id="KW-1185">Reference proteome</keyword>
<protein>
    <submittedName>
        <fullName evidence="1">CRASP family complement regulator-acquiring lipoprotein</fullName>
    </submittedName>
</protein>
<keyword evidence="1" id="KW-0614">Plasmid</keyword>
<geneLocation type="plasmid" evidence="1 2">
    <name>lp28-4</name>
</geneLocation>
<reference evidence="1" key="1">
    <citation type="submission" date="2024-11" db="EMBL/GenBank/DDBJ databases">
        <title>Sequencing of Borrelia variable plasmids from multiple Borrelia sensu lato isolates.</title>
        <authorList>
            <person name="Mongodin E.F."/>
            <person name="Rudenko N."/>
            <person name="Fraser C.M."/>
            <person name="Schutzer S."/>
            <person name="Luft B."/>
            <person name="Morgan R."/>
            <person name="Casjens S."/>
            <person name="Qiu W."/>
        </authorList>
    </citation>
    <scope>NUCLEOTIDE SEQUENCE</scope>
    <source>
        <strain evidence="1">SCGT-18</strain>
    </source>
</reference>
<sequence length="224" mass="25960">MKNKIILFMCVFLLLNSCNSDHDAEAVFKKHGDKIKTEYINEIKNLIATTKESIDKDELPLTNRANQKLVNSKNEEKAFEIDSRAFGFINSFLTDNEFNEFAKIFHKPQLQSPNKVLNSIAILELNIEQTINRLDSKKYTLDRTSTSDLEKIKNSLKQLFSIRKFFSKSIKQILLDYQKNINSIKTEDSKLEEYLGTKLNRFNEKKKEAGNLKNTILSINISEL</sequence>
<organism evidence="1 2">
    <name type="scientific">Borreliella carolinensis</name>
    <dbReference type="NCBI Taxonomy" id="478174"/>
    <lineage>
        <taxon>Bacteria</taxon>
        <taxon>Pseudomonadati</taxon>
        <taxon>Spirochaetota</taxon>
        <taxon>Spirochaetia</taxon>
        <taxon>Spirochaetales</taxon>
        <taxon>Borreliaceae</taxon>
        <taxon>Borreliella</taxon>
    </lineage>
</organism>
<evidence type="ECO:0000313" key="1">
    <source>
        <dbReference type="EMBL" id="XPC85440.1"/>
    </source>
</evidence>
<keyword evidence="1" id="KW-0449">Lipoprotein</keyword>
<proteinExistence type="predicted"/>
<name>A0ACD5GKY7_9SPIR</name>
<accession>A0ACD5GKY7</accession>
<dbReference type="EMBL" id="CP179465">
    <property type="protein sequence ID" value="XPC85440.1"/>
    <property type="molecule type" value="Genomic_DNA"/>
</dbReference>
<gene>
    <name evidence="1" type="ORF">QIA18_04845</name>
</gene>
<evidence type="ECO:0000313" key="2">
    <source>
        <dbReference type="Proteomes" id="UP001304851"/>
    </source>
</evidence>